<keyword evidence="4" id="KW-0533">Nickel</keyword>
<evidence type="ECO:0000256" key="3">
    <source>
        <dbReference type="ARBA" id="ARBA00009292"/>
    </source>
</evidence>
<sequence>MSRLVIGPFNRVEGDLEVTLEAADGRVASAQVTAPLFRGFEQILVGRAPLDALVIAPRICGICSISQSVAAARALGQALGVRPPPNGRRVADLLLAVENAADHLTHFALFFMPDFARSEYAGRPWHAEAARRFAATSGQSARAAMAARARLLHVVGLLAGKWPHSLTLQPGGVAKSVDLGERVRLGLIVGEFRRYLEQSLFGGSLESLTALDSFVALEHWGERHGDSDLALFLRLSRDLSLDSQGRGVGRFLSYGGLTGRAGLWCDGRVAPLDLDGLREDVSHGWMQGGALHPARGQTRPDADKPMAYSWSKAPRLDGLSCEVGALARQAVNGHPLIADVLACGGWQGSVHDRVVARLLELAQLVIAMEGLIAALNGDGPYCLEHGAADRAEGAGLAEAARGALGHWLRIENGVIAGYQIVAPTTWNFSPRDADGNPGPLEQALEGTLLEPGVNPPLMVQHIVRSFDPCMSCTVH</sequence>
<dbReference type="InterPro" id="IPR029014">
    <property type="entry name" value="NiFe-Hase_large"/>
</dbReference>
<dbReference type="InterPro" id="IPR001501">
    <property type="entry name" value="Ni-dep_hyd_lsu"/>
</dbReference>
<dbReference type="InterPro" id="IPR018194">
    <property type="entry name" value="Ni-dep_hyd_lsu_Ni_BS"/>
</dbReference>
<evidence type="ECO:0000256" key="1">
    <source>
        <dbReference type="ARBA" id="ARBA00001967"/>
    </source>
</evidence>
<dbReference type="GO" id="GO:0030313">
    <property type="term" value="C:cell envelope"/>
    <property type="evidence" value="ECO:0007669"/>
    <property type="project" value="UniProtKB-SubCell"/>
</dbReference>
<evidence type="ECO:0000256" key="2">
    <source>
        <dbReference type="ARBA" id="ARBA00004196"/>
    </source>
</evidence>
<reference evidence="7" key="1">
    <citation type="submission" date="2016-10" db="EMBL/GenBank/DDBJ databases">
        <title>Sequence of Gallionella enrichment culture.</title>
        <authorList>
            <person name="Poehlein A."/>
            <person name="Muehling M."/>
            <person name="Daniel R."/>
        </authorList>
    </citation>
    <scope>NUCLEOTIDE SEQUENCE</scope>
</reference>
<comment type="cofactor">
    <cofactor evidence="1">
        <name>Ni(2+)</name>
        <dbReference type="ChEBI" id="CHEBI:49786"/>
    </cofactor>
</comment>
<protein>
    <submittedName>
        <fullName evidence="7">Periplasmic [NiFeSe] hydrogenase large subunit</fullName>
        <ecNumber evidence="7">1.12.99.6</ecNumber>
    </submittedName>
</protein>
<dbReference type="SUPFAM" id="SSF56762">
    <property type="entry name" value="HydB/Nqo4-like"/>
    <property type="match status" value="1"/>
</dbReference>
<dbReference type="PROSITE" id="PS00507">
    <property type="entry name" value="NI_HGENASE_L_1"/>
    <property type="match status" value="1"/>
</dbReference>
<keyword evidence="6 7" id="KW-0560">Oxidoreductase</keyword>
<comment type="subcellular location">
    <subcellularLocation>
        <location evidence="2">Cell envelope</location>
    </subcellularLocation>
</comment>
<evidence type="ECO:0000256" key="4">
    <source>
        <dbReference type="ARBA" id="ARBA00022596"/>
    </source>
</evidence>
<gene>
    <name evidence="7" type="ORF">GALL_336600</name>
</gene>
<keyword evidence="5" id="KW-0479">Metal-binding</keyword>
<dbReference type="EC" id="1.12.99.6" evidence="7"/>
<comment type="caution">
    <text evidence="7">The sequence shown here is derived from an EMBL/GenBank/DDBJ whole genome shotgun (WGS) entry which is preliminary data.</text>
</comment>
<dbReference type="InterPro" id="IPR050867">
    <property type="entry name" value="NiFe/NiFeSe_hydrgnase_LSU"/>
</dbReference>
<dbReference type="GO" id="GO:0008901">
    <property type="term" value="F:ferredoxin hydrogenase activity"/>
    <property type="evidence" value="ECO:0007669"/>
    <property type="project" value="InterPro"/>
</dbReference>
<dbReference type="EMBL" id="MLJW01000612">
    <property type="protein sequence ID" value="OIQ84519.1"/>
    <property type="molecule type" value="Genomic_DNA"/>
</dbReference>
<dbReference type="AlphaFoldDB" id="A0A1J5QXG3"/>
<evidence type="ECO:0000256" key="6">
    <source>
        <dbReference type="ARBA" id="ARBA00023002"/>
    </source>
</evidence>
<name>A0A1J5QXG3_9ZZZZ</name>
<dbReference type="Pfam" id="PF00374">
    <property type="entry name" value="NiFeSe_Hases"/>
    <property type="match status" value="2"/>
</dbReference>
<proteinExistence type="inferred from homology"/>
<dbReference type="PROSITE" id="PS00508">
    <property type="entry name" value="NI_HGENASE_L_2"/>
    <property type="match status" value="1"/>
</dbReference>
<evidence type="ECO:0000256" key="5">
    <source>
        <dbReference type="ARBA" id="ARBA00022723"/>
    </source>
</evidence>
<accession>A0A1J5QXG3</accession>
<comment type="similarity">
    <text evidence="3">Belongs to the [NiFe]/[NiFeSe] hydrogenase large subunit family.</text>
</comment>
<organism evidence="7">
    <name type="scientific">mine drainage metagenome</name>
    <dbReference type="NCBI Taxonomy" id="410659"/>
    <lineage>
        <taxon>unclassified sequences</taxon>
        <taxon>metagenomes</taxon>
        <taxon>ecological metagenomes</taxon>
    </lineage>
</organism>
<dbReference type="Gene3D" id="1.10.645.10">
    <property type="entry name" value="Cytochrome-c3 Hydrogenase, chain B"/>
    <property type="match status" value="1"/>
</dbReference>
<dbReference type="GO" id="GO:0016151">
    <property type="term" value="F:nickel cation binding"/>
    <property type="evidence" value="ECO:0007669"/>
    <property type="project" value="InterPro"/>
</dbReference>
<dbReference type="PANTHER" id="PTHR42958:SF4">
    <property type="entry name" value="HYDROGENASE EXPRESSION_FORMATION PROTEIN HUPK"/>
    <property type="match status" value="1"/>
</dbReference>
<evidence type="ECO:0000313" key="7">
    <source>
        <dbReference type="EMBL" id="OIQ84519.1"/>
    </source>
</evidence>
<dbReference type="PANTHER" id="PTHR42958">
    <property type="entry name" value="HYDROGENASE-2 LARGE CHAIN"/>
    <property type="match status" value="1"/>
</dbReference>
<dbReference type="GO" id="GO:0033748">
    <property type="term" value="F:hydrogenase (acceptor) activity"/>
    <property type="evidence" value="ECO:0007669"/>
    <property type="project" value="UniProtKB-EC"/>
</dbReference>